<gene>
    <name evidence="4" type="ORF">P7K49_036940</name>
</gene>
<feature type="transmembrane region" description="Helical" evidence="3">
    <location>
        <begin position="20"/>
        <end position="38"/>
    </location>
</feature>
<proteinExistence type="inferred from homology"/>
<dbReference type="InterPro" id="IPR050598">
    <property type="entry name" value="AminoAcid_Transporter"/>
</dbReference>
<dbReference type="PANTHER" id="PTHR11785:SF315">
    <property type="entry name" value="LARGE NEUTRAL AMINO ACIDS TRANSPORTER SMALL SUBUNIT 1"/>
    <property type="match status" value="1"/>
</dbReference>
<evidence type="ECO:0000256" key="2">
    <source>
        <dbReference type="SAM" id="MobiDB-lite"/>
    </source>
</evidence>
<dbReference type="EMBL" id="JASSZA010000021">
    <property type="protein sequence ID" value="KAK2085640.1"/>
    <property type="molecule type" value="Genomic_DNA"/>
</dbReference>
<evidence type="ECO:0000256" key="1">
    <source>
        <dbReference type="ARBA" id="ARBA00007040"/>
    </source>
</evidence>
<name>A0ABQ9TLK2_SAGOE</name>
<evidence type="ECO:0000256" key="3">
    <source>
        <dbReference type="SAM" id="Phobius"/>
    </source>
</evidence>
<keyword evidence="3" id="KW-1133">Transmembrane helix</keyword>
<comment type="similarity">
    <text evidence="1">Belongs to the amino acid-polyamine-organocation (APC) superfamily. L-type amino acid transporter (LAT) (TC 2.A.3.8) family.</text>
</comment>
<accession>A0ABQ9TLK2</accession>
<dbReference type="PANTHER" id="PTHR11785">
    <property type="entry name" value="AMINO ACID TRANSPORTER"/>
    <property type="match status" value="1"/>
</dbReference>
<feature type="region of interest" description="Disordered" evidence="2">
    <location>
        <begin position="79"/>
        <end position="98"/>
    </location>
</feature>
<protein>
    <submittedName>
        <fullName evidence="4">Uncharacterized protein</fullName>
    </submittedName>
</protein>
<keyword evidence="3" id="KW-0472">Membrane</keyword>
<dbReference type="Proteomes" id="UP001266305">
    <property type="component" value="Unassembled WGS sequence"/>
</dbReference>
<evidence type="ECO:0000313" key="4">
    <source>
        <dbReference type="EMBL" id="KAK2085640.1"/>
    </source>
</evidence>
<comment type="caution">
    <text evidence="4">The sequence shown here is derived from an EMBL/GenBank/DDBJ whole genome shotgun (WGS) entry which is preliminary data.</text>
</comment>
<sequence>MTLLYAFSKDIFSVINFFSFFNWLCVALAIIGMIWLRYRKPELERPIKELLGPAGLSPSPAAPCRGAAVVTELLLPKGGRPSEAMLPPRAQQALPPWP</sequence>
<keyword evidence="3" id="KW-0812">Transmembrane</keyword>
<evidence type="ECO:0000313" key="5">
    <source>
        <dbReference type="Proteomes" id="UP001266305"/>
    </source>
</evidence>
<organism evidence="4 5">
    <name type="scientific">Saguinus oedipus</name>
    <name type="common">Cotton-top tamarin</name>
    <name type="synonym">Oedipomidas oedipus</name>
    <dbReference type="NCBI Taxonomy" id="9490"/>
    <lineage>
        <taxon>Eukaryota</taxon>
        <taxon>Metazoa</taxon>
        <taxon>Chordata</taxon>
        <taxon>Craniata</taxon>
        <taxon>Vertebrata</taxon>
        <taxon>Euteleostomi</taxon>
        <taxon>Mammalia</taxon>
        <taxon>Eutheria</taxon>
        <taxon>Euarchontoglires</taxon>
        <taxon>Primates</taxon>
        <taxon>Haplorrhini</taxon>
        <taxon>Platyrrhini</taxon>
        <taxon>Cebidae</taxon>
        <taxon>Callitrichinae</taxon>
        <taxon>Saguinus</taxon>
    </lineage>
</organism>
<reference evidence="4 5" key="1">
    <citation type="submission" date="2023-05" db="EMBL/GenBank/DDBJ databases">
        <title>B98-5 Cell Line De Novo Hybrid Assembly: An Optical Mapping Approach.</title>
        <authorList>
            <person name="Kananen K."/>
            <person name="Auerbach J.A."/>
            <person name="Kautto E."/>
            <person name="Blachly J.S."/>
        </authorList>
    </citation>
    <scope>NUCLEOTIDE SEQUENCE [LARGE SCALE GENOMIC DNA]</scope>
    <source>
        <strain evidence="4">B95-8</strain>
        <tissue evidence="4">Cell line</tissue>
    </source>
</reference>
<keyword evidence="5" id="KW-1185">Reference proteome</keyword>